<feature type="non-terminal residue" evidence="2">
    <location>
        <position position="1"/>
    </location>
</feature>
<accession>A0A9N9IFF4</accession>
<dbReference type="AlphaFoldDB" id="A0A9N9IFF4"/>
<dbReference type="Proteomes" id="UP000789405">
    <property type="component" value="Unassembled WGS sequence"/>
</dbReference>
<proteinExistence type="predicted"/>
<dbReference type="SUPFAM" id="SSF52540">
    <property type="entry name" value="P-loop containing nucleoside triphosphate hydrolases"/>
    <property type="match status" value="1"/>
</dbReference>
<feature type="non-terminal residue" evidence="2">
    <location>
        <position position="365"/>
    </location>
</feature>
<dbReference type="InterPro" id="IPR027417">
    <property type="entry name" value="P-loop_NTPase"/>
</dbReference>
<dbReference type="EMBL" id="CAJVPY010012321">
    <property type="protein sequence ID" value="CAG8733324.1"/>
    <property type="molecule type" value="Genomic_DNA"/>
</dbReference>
<evidence type="ECO:0000313" key="2">
    <source>
        <dbReference type="EMBL" id="CAG8733324.1"/>
    </source>
</evidence>
<organism evidence="2 3">
    <name type="scientific">Dentiscutata erythropus</name>
    <dbReference type="NCBI Taxonomy" id="1348616"/>
    <lineage>
        <taxon>Eukaryota</taxon>
        <taxon>Fungi</taxon>
        <taxon>Fungi incertae sedis</taxon>
        <taxon>Mucoromycota</taxon>
        <taxon>Glomeromycotina</taxon>
        <taxon>Glomeromycetes</taxon>
        <taxon>Diversisporales</taxon>
        <taxon>Gigasporaceae</taxon>
        <taxon>Dentiscutata</taxon>
    </lineage>
</organism>
<keyword evidence="3" id="KW-1185">Reference proteome</keyword>
<evidence type="ECO:0000313" key="3">
    <source>
        <dbReference type="Proteomes" id="UP000789405"/>
    </source>
</evidence>
<dbReference type="GO" id="GO:0016887">
    <property type="term" value="F:ATP hydrolysis activity"/>
    <property type="evidence" value="ECO:0007669"/>
    <property type="project" value="InterPro"/>
</dbReference>
<dbReference type="InterPro" id="IPR049945">
    <property type="entry name" value="AAA_22"/>
</dbReference>
<reference evidence="2" key="1">
    <citation type="submission" date="2021-06" db="EMBL/GenBank/DDBJ databases">
        <authorList>
            <person name="Kallberg Y."/>
            <person name="Tangrot J."/>
            <person name="Rosling A."/>
        </authorList>
    </citation>
    <scope>NUCLEOTIDE SEQUENCE</scope>
    <source>
        <strain evidence="2">MA453B</strain>
    </source>
</reference>
<comment type="caution">
    <text evidence="2">The sequence shown here is derived from an EMBL/GenBank/DDBJ whole genome shotgun (WGS) entry which is preliminary data.</text>
</comment>
<dbReference type="OrthoDB" id="2110003at2759"/>
<name>A0A9N9IFF4_9GLOM</name>
<protein>
    <submittedName>
        <fullName evidence="2">1816_t:CDS:1</fullName>
    </submittedName>
</protein>
<gene>
    <name evidence="2" type="ORF">DERYTH_LOCUS15320</name>
</gene>
<dbReference type="Pfam" id="PF13401">
    <property type="entry name" value="AAA_22"/>
    <property type="match status" value="1"/>
</dbReference>
<sequence>AVSTNKIQNHPTPYENTIKKRKIVKTEGPIDVSENFYVPFEMFDSTQKLVEAINLRVCVLLVGHFQCGKTSTLRYLRDSNKNHFYVHSTMLLKDGFLRGVCKELSLNLCDNVSDLNYEILKKYKEEVVILIDECDRFLVSCKDADNEIDQIKTLAKCVNDGGVKGIKSIVFAGSFSITTTLIDGIPQIEQIIRISQNEQAHGYFRHPRGIPSPLNSEKTIEASDFTKEQHLLFYHDIQADRNVHFSEEVVDDIFSLTNGHAGLEEFIRNPTRKKINSVNHIEKYLCESDDATQYNNPLIKSARKLLERFLQKGTLQSSEITDEDSISLLHLRAIGIVKSSNGDTLARISSITTPSDFLEKVLGLL</sequence>
<feature type="domain" description="ORC1/DEAH AAA+ ATPase" evidence="1">
    <location>
        <begin position="58"/>
        <end position="169"/>
    </location>
</feature>
<evidence type="ECO:0000259" key="1">
    <source>
        <dbReference type="Pfam" id="PF13401"/>
    </source>
</evidence>